<protein>
    <recommendedName>
        <fullName evidence="4">DUF4378 domain-containing protein</fullName>
    </recommendedName>
</protein>
<evidence type="ECO:0000256" key="1">
    <source>
        <dbReference type="SAM" id="MobiDB-lite"/>
    </source>
</evidence>
<sequence length="508" mass="57187">MALVVSKNEKSSKRTSFRSEKKPWMLRDYLRDDMSSCSSNGFRSFPRKQCCIAVKNMIEIEANRSKPPQKLLVKNRNRNRNVSAALQRASMAVINAVKLIPFRSAVVSNGGSGRRFLPRSFSKKLFNRSFFWKKSSSVDHRNDVVFKRDCVEQCVIVDEDDDDEIERWISSGVAAKEIYEPLDLSNDTSVTNASTTSNSNSNNSNDGKSSDCWSDITFTSDYLPILSENDSVSRRQKLKGKSGGGDDGGGGEEEEVVGQSVGVLTGDDSIAHQPAAVIQKSWCNEQAETEQLSPISVMDFPCSDEGSASPFTVRESRLKGTKERLMEKLGRFESLAAGLGLDPVNLEALMSSSATEDESLKHCVQSCSTPSYILSSESESEEEEDDDEQSQEDEEENRVQQLIINIINLKKPDNKFEYENLLLNFFRENVAQKADEALLKSAEDWLNGHYDTLILGWEVKDKRQAYIRDMEERGRWPRDCKLETEEVANALEAEIFETLIQEVFLELC</sequence>
<reference evidence="2" key="1">
    <citation type="submission" date="2024-03" db="EMBL/GenBank/DDBJ databases">
        <title>WGS assembly of Saponaria officinalis var. Norfolk2.</title>
        <authorList>
            <person name="Jenkins J."/>
            <person name="Shu S."/>
            <person name="Grimwood J."/>
            <person name="Barry K."/>
            <person name="Goodstein D."/>
            <person name="Schmutz J."/>
            <person name="Leebens-Mack J."/>
            <person name="Osbourn A."/>
        </authorList>
    </citation>
    <scope>NUCLEOTIDE SEQUENCE [LARGE SCALE GENOMIC DNA]</scope>
    <source>
        <strain evidence="2">JIC</strain>
    </source>
</reference>
<name>A0AAW1GTX4_SAPOF</name>
<dbReference type="PANTHER" id="PTHR33623:SF4">
    <property type="entry name" value="DUF4378 DOMAIN-CONTAINING PROTEIN"/>
    <property type="match status" value="1"/>
</dbReference>
<dbReference type="EMBL" id="JBDFQZ010000013">
    <property type="protein sequence ID" value="KAK9668218.1"/>
    <property type="molecule type" value="Genomic_DNA"/>
</dbReference>
<accession>A0AAW1GTX4</accession>
<proteinExistence type="predicted"/>
<keyword evidence="3" id="KW-1185">Reference proteome</keyword>
<dbReference type="AlphaFoldDB" id="A0AAW1GTX4"/>
<dbReference type="Proteomes" id="UP001443914">
    <property type="component" value="Unassembled WGS sequence"/>
</dbReference>
<dbReference type="PANTHER" id="PTHR33623">
    <property type="entry name" value="OS04G0572500 PROTEIN"/>
    <property type="match status" value="1"/>
</dbReference>
<feature type="region of interest" description="Disordered" evidence="1">
    <location>
        <begin position="234"/>
        <end position="255"/>
    </location>
</feature>
<comment type="caution">
    <text evidence="2">The sequence shown here is derived from an EMBL/GenBank/DDBJ whole genome shotgun (WGS) entry which is preliminary data.</text>
</comment>
<feature type="region of interest" description="Disordered" evidence="1">
    <location>
        <begin position="186"/>
        <end position="208"/>
    </location>
</feature>
<feature type="compositionally biased region" description="Acidic residues" evidence="1">
    <location>
        <begin position="378"/>
        <end position="396"/>
    </location>
</feature>
<gene>
    <name evidence="2" type="ORF">RND81_13G042200</name>
</gene>
<evidence type="ECO:0000313" key="2">
    <source>
        <dbReference type="EMBL" id="KAK9668218.1"/>
    </source>
</evidence>
<evidence type="ECO:0008006" key="4">
    <source>
        <dbReference type="Google" id="ProtNLM"/>
    </source>
</evidence>
<evidence type="ECO:0000313" key="3">
    <source>
        <dbReference type="Proteomes" id="UP001443914"/>
    </source>
</evidence>
<feature type="region of interest" description="Disordered" evidence="1">
    <location>
        <begin position="371"/>
        <end position="397"/>
    </location>
</feature>
<organism evidence="2 3">
    <name type="scientific">Saponaria officinalis</name>
    <name type="common">Common soapwort</name>
    <name type="synonym">Lychnis saponaria</name>
    <dbReference type="NCBI Taxonomy" id="3572"/>
    <lineage>
        <taxon>Eukaryota</taxon>
        <taxon>Viridiplantae</taxon>
        <taxon>Streptophyta</taxon>
        <taxon>Embryophyta</taxon>
        <taxon>Tracheophyta</taxon>
        <taxon>Spermatophyta</taxon>
        <taxon>Magnoliopsida</taxon>
        <taxon>eudicotyledons</taxon>
        <taxon>Gunneridae</taxon>
        <taxon>Pentapetalae</taxon>
        <taxon>Caryophyllales</taxon>
        <taxon>Caryophyllaceae</taxon>
        <taxon>Caryophylleae</taxon>
        <taxon>Saponaria</taxon>
    </lineage>
</organism>